<dbReference type="PANTHER" id="PTHR43024:SF1">
    <property type="entry name" value="UDP-N-ACETYLMURAMOYL-TRIPEPTIDE--D-ALANYL-D-ALANINE LIGASE"/>
    <property type="match status" value="1"/>
</dbReference>
<comment type="caution">
    <text evidence="9">The sequence shown here is derived from an EMBL/GenBank/DDBJ whole genome shotgun (WGS) entry which is preliminary data.</text>
</comment>
<comment type="subcellular location">
    <subcellularLocation>
        <location evidence="6">Cytoplasm</location>
    </subcellularLocation>
</comment>
<feature type="non-terminal residue" evidence="9">
    <location>
        <position position="1"/>
    </location>
</feature>
<feature type="domain" description="Mur ligase C-terminal" evidence="7">
    <location>
        <begin position="229"/>
        <end position="348"/>
    </location>
</feature>
<dbReference type="InterPro" id="IPR005863">
    <property type="entry name" value="UDP-N-AcMur_synth"/>
</dbReference>
<comment type="catalytic activity">
    <reaction evidence="6">
        <text>D-alanyl-D-alanine + UDP-N-acetyl-alpha-D-muramoyl-L-alanyl-gamma-D-glutamyl-meso-2,6-diaminopimelate + ATP = UDP-N-acetyl-alpha-D-muramoyl-L-alanyl-gamma-D-glutamyl-meso-2,6-diaminopimeloyl-D-alanyl-D-alanine + ADP + phosphate + H(+)</text>
        <dbReference type="Rhea" id="RHEA:28374"/>
        <dbReference type="ChEBI" id="CHEBI:15378"/>
        <dbReference type="ChEBI" id="CHEBI:30616"/>
        <dbReference type="ChEBI" id="CHEBI:43474"/>
        <dbReference type="ChEBI" id="CHEBI:57822"/>
        <dbReference type="ChEBI" id="CHEBI:61386"/>
        <dbReference type="ChEBI" id="CHEBI:83905"/>
        <dbReference type="ChEBI" id="CHEBI:456216"/>
        <dbReference type="EC" id="6.3.2.10"/>
    </reaction>
</comment>
<organism evidence="9 10">
    <name type="scientific">Oenococcus alcoholitolerans</name>
    <dbReference type="NCBI Taxonomy" id="931074"/>
    <lineage>
        <taxon>Bacteria</taxon>
        <taxon>Bacillati</taxon>
        <taxon>Bacillota</taxon>
        <taxon>Bacilli</taxon>
        <taxon>Lactobacillales</taxon>
        <taxon>Lactobacillaceae</taxon>
        <taxon>Oenococcus</taxon>
    </lineage>
</organism>
<evidence type="ECO:0000256" key="2">
    <source>
        <dbReference type="ARBA" id="ARBA00022618"/>
    </source>
</evidence>
<reference evidence="9 10" key="1">
    <citation type="journal article" date="2014" name="Antonie Van Leeuwenhoek">
        <title>Oenococcus alcoholitolerans sp. nov., a lactic acid bacteria isolated from cachaca and ethanol fermentation processes.</title>
        <authorList>
            <person name="Badotti F."/>
            <person name="Moreira A.P."/>
            <person name="Tonon L.A."/>
            <person name="de Lucena B.T."/>
            <person name="Gomes Fde C."/>
            <person name="Kruger R."/>
            <person name="Thompson C.C."/>
            <person name="de Morais M.A.Jr."/>
            <person name="Rosa C.A."/>
            <person name="Thompson F.L."/>
        </authorList>
    </citation>
    <scope>NUCLEOTIDE SEQUENCE [LARGE SCALE GENOMIC DNA]</scope>
    <source>
        <strain evidence="9 10">UFRJ-M7.2.18</strain>
    </source>
</reference>
<sequence length="361" mass="40092">KDTQLAFWQLAADYLKKVDPKRIAVTGSNGKTTTKDMIAAILEKKYRVHKTVASSNNEIGVPKTILDMPEDSQFLVAEMGMDRPGQLTALSELVKPDLALITMIGEAHIEFFKSRAKIADAKMEIINGLKDDGILVYNGDEPLLRERADRFKGRKITFGFESGNDYHVTNLSQSDKLKFEVNGRGYSAHLLGDFNAVNAAAAIAVAEVYGLDQQQIHSALDDLKVTSERLQLLEGKNQETIISDVYNSNPTAAIKAIDILKTYPASGKKIIVLGDMLELGRQQVKMHERLVPYLRGAAFDRIYLVGPIMKNLTPLIDCIWYPSQSLDDLSVELNKILSKGDVVLLKASHGIHLEKVEKDLR</sequence>
<dbReference type="InterPro" id="IPR036565">
    <property type="entry name" value="Mur-like_cat_sf"/>
</dbReference>
<dbReference type="PANTHER" id="PTHR43024">
    <property type="entry name" value="UDP-N-ACETYLMURAMOYL-TRIPEPTIDE--D-ALANYL-D-ALANINE LIGASE"/>
    <property type="match status" value="1"/>
</dbReference>
<dbReference type="InterPro" id="IPR051046">
    <property type="entry name" value="MurCDEF_CellWall_CoF430Synth"/>
</dbReference>
<feature type="domain" description="Mur ligase central" evidence="8">
    <location>
        <begin position="25"/>
        <end position="206"/>
    </location>
</feature>
<keyword evidence="6" id="KW-0961">Cell wall biogenesis/degradation</keyword>
<dbReference type="Proteomes" id="UP000030023">
    <property type="component" value="Unassembled WGS sequence"/>
</dbReference>
<keyword evidence="1" id="KW-0436">Ligase</keyword>
<dbReference type="SUPFAM" id="SSF53244">
    <property type="entry name" value="MurD-like peptide ligases, peptide-binding domain"/>
    <property type="match status" value="1"/>
</dbReference>
<evidence type="ECO:0000313" key="9">
    <source>
        <dbReference type="EMBL" id="KGO29651.1"/>
    </source>
</evidence>
<keyword evidence="5 6" id="KW-0131">Cell cycle</keyword>
<keyword evidence="4" id="KW-0067">ATP-binding</keyword>
<keyword evidence="2 6" id="KW-0132">Cell division</keyword>
<evidence type="ECO:0000256" key="5">
    <source>
        <dbReference type="ARBA" id="ARBA00023306"/>
    </source>
</evidence>
<comment type="function">
    <text evidence="6">Involved in cell wall formation. Catalyzes the final step in the synthesis of UDP-N-acetylmuramoyl-pentapeptide, the precursor of murein.</text>
</comment>
<keyword evidence="10" id="KW-1185">Reference proteome</keyword>
<evidence type="ECO:0000256" key="4">
    <source>
        <dbReference type="ARBA" id="ARBA00022840"/>
    </source>
</evidence>
<dbReference type="SUPFAM" id="SSF53623">
    <property type="entry name" value="MurD-like peptide ligases, catalytic domain"/>
    <property type="match status" value="1"/>
</dbReference>
<protein>
    <recommendedName>
        <fullName evidence="6">UDP-N-acetylmuramoyl-tripeptide--D-alanyl-D-alanine ligase</fullName>
        <ecNumber evidence="6">6.3.2.10</ecNumber>
    </recommendedName>
</protein>
<accession>A0ABR4XPV2</accession>
<comment type="pathway">
    <text evidence="6">Cell wall biogenesis; peptidoglycan biosynthesis.</text>
</comment>
<dbReference type="Gene3D" id="3.40.1190.10">
    <property type="entry name" value="Mur-like, catalytic domain"/>
    <property type="match status" value="1"/>
</dbReference>
<proteinExistence type="predicted"/>
<keyword evidence="3" id="KW-0547">Nucleotide-binding</keyword>
<keyword evidence="6" id="KW-0573">Peptidoglycan synthesis</keyword>
<gene>
    <name evidence="9" type="ORF">Q757_06925</name>
</gene>
<evidence type="ECO:0000259" key="8">
    <source>
        <dbReference type="Pfam" id="PF08245"/>
    </source>
</evidence>
<evidence type="ECO:0000259" key="7">
    <source>
        <dbReference type="Pfam" id="PF02875"/>
    </source>
</evidence>
<evidence type="ECO:0000313" key="10">
    <source>
        <dbReference type="Proteomes" id="UP000030023"/>
    </source>
</evidence>
<evidence type="ECO:0000256" key="6">
    <source>
        <dbReference type="RuleBase" id="RU004136"/>
    </source>
</evidence>
<dbReference type="EMBL" id="AXCV01000340">
    <property type="protein sequence ID" value="KGO29651.1"/>
    <property type="molecule type" value="Genomic_DNA"/>
</dbReference>
<dbReference type="InterPro" id="IPR013221">
    <property type="entry name" value="Mur_ligase_cen"/>
</dbReference>
<dbReference type="EC" id="6.3.2.10" evidence="6"/>
<dbReference type="Gene3D" id="3.90.190.20">
    <property type="entry name" value="Mur ligase, C-terminal domain"/>
    <property type="match status" value="1"/>
</dbReference>
<evidence type="ECO:0000256" key="1">
    <source>
        <dbReference type="ARBA" id="ARBA00022598"/>
    </source>
</evidence>
<dbReference type="Pfam" id="PF02875">
    <property type="entry name" value="Mur_ligase_C"/>
    <property type="match status" value="1"/>
</dbReference>
<dbReference type="NCBIfam" id="TIGR01143">
    <property type="entry name" value="murF"/>
    <property type="match status" value="1"/>
</dbReference>
<keyword evidence="6" id="KW-0133">Cell shape</keyword>
<evidence type="ECO:0000256" key="3">
    <source>
        <dbReference type="ARBA" id="ARBA00022741"/>
    </source>
</evidence>
<dbReference type="InterPro" id="IPR004101">
    <property type="entry name" value="Mur_ligase_C"/>
</dbReference>
<name>A0ABR4XPV2_9LACO</name>
<dbReference type="Pfam" id="PF08245">
    <property type="entry name" value="Mur_ligase_M"/>
    <property type="match status" value="1"/>
</dbReference>
<dbReference type="InterPro" id="IPR036615">
    <property type="entry name" value="Mur_ligase_C_dom_sf"/>
</dbReference>